<dbReference type="AlphaFoldDB" id="A0A3M6TKF6"/>
<sequence length="246" mass="27161">MTCHQSLGKGGLGIFNFQTKSDSLKLASLICNLEDRESKSFFLTKYFLGSRLIPCRPEWHSLRNNSTPSTQNLTPYYEKCFSVLTTLRGIVSTTSNQHSNPQEAIYFVPNVFPNKSIFPIGMVAPRVLPCSIDIKLRCREEGHRASEFPNKGMCFHCHGLGHLPSASEFLRQGHLGSGVTDQPLGPSAGLAGVCGCDLLLATINHGNDPLTTPLTEGMLQHHFSAFWLDQQESALSRFIYFASAIL</sequence>
<gene>
    <name evidence="1" type="ORF">pdam_00019621</name>
</gene>
<keyword evidence="2" id="KW-1185">Reference proteome</keyword>
<comment type="caution">
    <text evidence="1">The sequence shown here is derived from an EMBL/GenBank/DDBJ whole genome shotgun (WGS) entry which is preliminary data.</text>
</comment>
<evidence type="ECO:0000313" key="2">
    <source>
        <dbReference type="Proteomes" id="UP000275408"/>
    </source>
</evidence>
<dbReference type="EMBL" id="RCHS01003432">
    <property type="protein sequence ID" value="RMX41870.1"/>
    <property type="molecule type" value="Genomic_DNA"/>
</dbReference>
<organism evidence="1 2">
    <name type="scientific">Pocillopora damicornis</name>
    <name type="common">Cauliflower coral</name>
    <name type="synonym">Millepora damicornis</name>
    <dbReference type="NCBI Taxonomy" id="46731"/>
    <lineage>
        <taxon>Eukaryota</taxon>
        <taxon>Metazoa</taxon>
        <taxon>Cnidaria</taxon>
        <taxon>Anthozoa</taxon>
        <taxon>Hexacorallia</taxon>
        <taxon>Scleractinia</taxon>
        <taxon>Astrocoeniina</taxon>
        <taxon>Pocilloporidae</taxon>
        <taxon>Pocillopora</taxon>
    </lineage>
</organism>
<reference evidence="1 2" key="1">
    <citation type="journal article" date="2018" name="Sci. Rep.">
        <title>Comparative analysis of the Pocillopora damicornis genome highlights role of immune system in coral evolution.</title>
        <authorList>
            <person name="Cunning R."/>
            <person name="Bay R.A."/>
            <person name="Gillette P."/>
            <person name="Baker A.C."/>
            <person name="Traylor-Knowles N."/>
        </authorList>
    </citation>
    <scope>NUCLEOTIDE SEQUENCE [LARGE SCALE GENOMIC DNA]</scope>
    <source>
        <strain evidence="1">RSMAS</strain>
        <tissue evidence="1">Whole animal</tissue>
    </source>
</reference>
<name>A0A3M6TKF6_POCDA</name>
<proteinExistence type="predicted"/>
<evidence type="ECO:0000313" key="1">
    <source>
        <dbReference type="EMBL" id="RMX41870.1"/>
    </source>
</evidence>
<protein>
    <submittedName>
        <fullName evidence="1">Uncharacterized protein</fullName>
    </submittedName>
</protein>
<dbReference type="Proteomes" id="UP000275408">
    <property type="component" value="Unassembled WGS sequence"/>
</dbReference>
<accession>A0A3M6TKF6</accession>